<dbReference type="AlphaFoldDB" id="A6G1M9"/>
<accession>A6G1M9</accession>
<dbReference type="STRING" id="391625.PPSIR1_36622"/>
<gene>
    <name evidence="4" type="ORF">PPSIR1_36622</name>
</gene>
<feature type="domain" description="PEGA" evidence="3">
    <location>
        <begin position="182"/>
        <end position="248"/>
    </location>
</feature>
<dbReference type="PROSITE" id="PS51257">
    <property type="entry name" value="PROKAR_LIPOPROTEIN"/>
    <property type="match status" value="1"/>
</dbReference>
<feature type="signal peptide" evidence="2">
    <location>
        <begin position="1"/>
        <end position="33"/>
    </location>
</feature>
<evidence type="ECO:0000313" key="5">
    <source>
        <dbReference type="Proteomes" id="UP000005801"/>
    </source>
</evidence>
<feature type="transmembrane region" description="Helical" evidence="1">
    <location>
        <begin position="257"/>
        <end position="279"/>
    </location>
</feature>
<keyword evidence="2" id="KW-0732">Signal</keyword>
<dbReference type="OrthoDB" id="5496204at2"/>
<dbReference type="InterPro" id="IPR013229">
    <property type="entry name" value="PEGA"/>
</dbReference>
<sequence length="363" mass="37789">MFRPADRRRTPAALVTAFALACATLPASSTAFAGAPEDTAAPSMEAPKVAILPLVVEGEMPETDRATLTTQLVEGLERGSFDVVAPEQVTAAHGEGDCDKAGCMRKIADETGATHIVRVTIEAVDRDYTVSVALFDGSDGSSIISSSDGCEICGVADVGGLLQTQAATLRTKLDALASGPATIVLSSNPEGAEVTIDGEVFGTTPIDKSIVPGDHVIRVSKEGYIAVQEQRTFVEGARESLDYELEKVPNRLPKRPWGWASLSLGIVGIVGAGVTAGLIHGRVPYRIGGACDENDDTKFDGQDCVFLWDTMAISLPLGIVGGALTTLGVAVLINTAKSPTKKAKLEEAASRLQIGPGGIGVRF</sequence>
<evidence type="ECO:0000256" key="1">
    <source>
        <dbReference type="SAM" id="Phobius"/>
    </source>
</evidence>
<evidence type="ECO:0000313" key="4">
    <source>
        <dbReference type="EMBL" id="EDM80293.1"/>
    </source>
</evidence>
<keyword evidence="1" id="KW-0472">Membrane</keyword>
<keyword evidence="5" id="KW-1185">Reference proteome</keyword>
<protein>
    <recommendedName>
        <fullName evidence="3">PEGA domain-containing protein</fullName>
    </recommendedName>
</protein>
<proteinExistence type="predicted"/>
<evidence type="ECO:0000256" key="2">
    <source>
        <dbReference type="SAM" id="SignalP"/>
    </source>
</evidence>
<keyword evidence="1" id="KW-0812">Transmembrane</keyword>
<dbReference type="Proteomes" id="UP000005801">
    <property type="component" value="Unassembled WGS sequence"/>
</dbReference>
<dbReference type="RefSeq" id="WP_006970628.1">
    <property type="nucleotide sequence ID" value="NZ_ABCS01000012.1"/>
</dbReference>
<feature type="chain" id="PRO_5002695009" description="PEGA domain-containing protein" evidence="2">
    <location>
        <begin position="34"/>
        <end position="363"/>
    </location>
</feature>
<comment type="caution">
    <text evidence="4">The sequence shown here is derived from an EMBL/GenBank/DDBJ whole genome shotgun (WGS) entry which is preliminary data.</text>
</comment>
<dbReference type="Pfam" id="PF08308">
    <property type="entry name" value="PEGA"/>
    <property type="match status" value="1"/>
</dbReference>
<reference evidence="4 5" key="1">
    <citation type="submission" date="2007-06" db="EMBL/GenBank/DDBJ databases">
        <authorList>
            <person name="Shimkets L."/>
            <person name="Ferriera S."/>
            <person name="Johnson J."/>
            <person name="Kravitz S."/>
            <person name="Beeson K."/>
            <person name="Sutton G."/>
            <person name="Rogers Y.-H."/>
            <person name="Friedman R."/>
            <person name="Frazier M."/>
            <person name="Venter J.C."/>
        </authorList>
    </citation>
    <scope>NUCLEOTIDE SEQUENCE [LARGE SCALE GENOMIC DNA]</scope>
    <source>
        <strain evidence="4 5">SIR-1</strain>
    </source>
</reference>
<dbReference type="EMBL" id="ABCS01000012">
    <property type="protein sequence ID" value="EDM80293.1"/>
    <property type="molecule type" value="Genomic_DNA"/>
</dbReference>
<keyword evidence="1" id="KW-1133">Transmembrane helix</keyword>
<organism evidence="4 5">
    <name type="scientific">Plesiocystis pacifica SIR-1</name>
    <dbReference type="NCBI Taxonomy" id="391625"/>
    <lineage>
        <taxon>Bacteria</taxon>
        <taxon>Pseudomonadati</taxon>
        <taxon>Myxococcota</taxon>
        <taxon>Polyangia</taxon>
        <taxon>Nannocystales</taxon>
        <taxon>Nannocystaceae</taxon>
        <taxon>Plesiocystis</taxon>
    </lineage>
</organism>
<evidence type="ECO:0000259" key="3">
    <source>
        <dbReference type="Pfam" id="PF08308"/>
    </source>
</evidence>
<name>A6G1M9_9BACT</name>